<keyword evidence="4" id="KW-1185">Reference proteome</keyword>
<evidence type="ECO:0000256" key="1">
    <source>
        <dbReference type="PROSITE-ProRule" id="PRU00409"/>
    </source>
</evidence>
<protein>
    <recommendedName>
        <fullName evidence="2">ATP-grasp domain-containing protein</fullName>
    </recommendedName>
</protein>
<evidence type="ECO:0000313" key="4">
    <source>
        <dbReference type="Proteomes" id="UP000325579"/>
    </source>
</evidence>
<dbReference type="EMBL" id="ML736764">
    <property type="protein sequence ID" value="KAE8404897.1"/>
    <property type="molecule type" value="Genomic_DNA"/>
</dbReference>
<dbReference type="InterPro" id="IPR053269">
    <property type="entry name" value="Asp-Met_ligase"/>
</dbReference>
<dbReference type="GO" id="GO:0046872">
    <property type="term" value="F:metal ion binding"/>
    <property type="evidence" value="ECO:0007669"/>
    <property type="project" value="InterPro"/>
</dbReference>
<accession>A0A5N7DEU5</accession>
<evidence type="ECO:0000259" key="2">
    <source>
        <dbReference type="PROSITE" id="PS50975"/>
    </source>
</evidence>
<dbReference type="RefSeq" id="XP_031942216.1">
    <property type="nucleotide sequence ID" value="XM_032087049.1"/>
</dbReference>
<gene>
    <name evidence="3" type="ORF">BDV37DRAFT_282430</name>
</gene>
<dbReference type="PANTHER" id="PTHR37018:SF1">
    <property type="entry name" value="CULTURE SPECIFIC PROTEIN, PUTATIVE (AFU_ORTHOLOGUE AFUA_2G00130)-RELATED"/>
    <property type="match status" value="1"/>
</dbReference>
<dbReference type="GeneID" id="43671740"/>
<dbReference type="Proteomes" id="UP000325579">
    <property type="component" value="Unassembled WGS sequence"/>
</dbReference>
<organism evidence="3 4">
    <name type="scientific">Aspergillus pseudonomiae</name>
    <dbReference type="NCBI Taxonomy" id="1506151"/>
    <lineage>
        <taxon>Eukaryota</taxon>
        <taxon>Fungi</taxon>
        <taxon>Dikarya</taxon>
        <taxon>Ascomycota</taxon>
        <taxon>Pezizomycotina</taxon>
        <taxon>Eurotiomycetes</taxon>
        <taxon>Eurotiomycetidae</taxon>
        <taxon>Eurotiales</taxon>
        <taxon>Aspergillaceae</taxon>
        <taxon>Aspergillus</taxon>
        <taxon>Aspergillus subgen. Circumdati</taxon>
    </lineage>
</organism>
<feature type="domain" description="ATP-grasp" evidence="2">
    <location>
        <begin position="174"/>
        <end position="401"/>
    </location>
</feature>
<keyword evidence="1" id="KW-0067">ATP-binding</keyword>
<dbReference type="GO" id="GO:0005524">
    <property type="term" value="F:ATP binding"/>
    <property type="evidence" value="ECO:0007669"/>
    <property type="project" value="UniProtKB-UniRule"/>
</dbReference>
<dbReference type="InterPro" id="IPR003806">
    <property type="entry name" value="ATP-grasp_PylC-type"/>
</dbReference>
<dbReference type="SUPFAM" id="SSF56059">
    <property type="entry name" value="Glutathione synthetase ATP-binding domain-like"/>
    <property type="match status" value="1"/>
</dbReference>
<dbReference type="PROSITE" id="PS50975">
    <property type="entry name" value="ATP_GRASP"/>
    <property type="match status" value="1"/>
</dbReference>
<dbReference type="PANTHER" id="PTHR37018">
    <property type="entry name" value="CULTURE SPECIFIC PROTEIN, PUTATIVE (AFU_ORTHOLOGUE AFUA_2G00130)-RELATED"/>
    <property type="match status" value="1"/>
</dbReference>
<dbReference type="AlphaFoldDB" id="A0A5N7DEU5"/>
<reference evidence="3 4" key="1">
    <citation type="submission" date="2019-04" db="EMBL/GenBank/DDBJ databases">
        <authorList>
            <consortium name="DOE Joint Genome Institute"/>
            <person name="Mondo S."/>
            <person name="Kjaerbolling I."/>
            <person name="Vesth T."/>
            <person name="Frisvad J.C."/>
            <person name="Nybo J.L."/>
            <person name="Theobald S."/>
            <person name="Kildgaard S."/>
            <person name="Isbrandt T."/>
            <person name="Kuo A."/>
            <person name="Sato A."/>
            <person name="Lyhne E.K."/>
            <person name="Kogle M.E."/>
            <person name="Wiebenga A."/>
            <person name="Kun R.S."/>
            <person name="Lubbers R.J."/>
            <person name="Makela M.R."/>
            <person name="Barry K."/>
            <person name="Chovatia M."/>
            <person name="Clum A."/>
            <person name="Daum C."/>
            <person name="Haridas S."/>
            <person name="He G."/>
            <person name="LaButti K."/>
            <person name="Lipzen A."/>
            <person name="Riley R."/>
            <person name="Salamov A."/>
            <person name="Simmons B.A."/>
            <person name="Magnuson J.K."/>
            <person name="Henrissat B."/>
            <person name="Mortensen U.H."/>
            <person name="Larsen T.O."/>
            <person name="Devries R.P."/>
            <person name="Grigoriev I.V."/>
            <person name="Machida M."/>
            <person name="Baker S.E."/>
            <person name="Andersen M.R."/>
            <person name="Cantor M.N."/>
            <person name="Hua S.X."/>
        </authorList>
    </citation>
    <scope>NUCLEOTIDE SEQUENCE [LARGE SCALE GENOMIC DNA]</scope>
    <source>
        <strain evidence="3 4">CBS 119388</strain>
    </source>
</reference>
<dbReference type="Pfam" id="PF02655">
    <property type="entry name" value="ATP-grasp_3"/>
    <property type="match status" value="1"/>
</dbReference>
<evidence type="ECO:0000313" key="3">
    <source>
        <dbReference type="EMBL" id="KAE8404897.1"/>
    </source>
</evidence>
<dbReference type="Gene3D" id="3.30.470.20">
    <property type="entry name" value="ATP-grasp fold, B domain"/>
    <property type="match status" value="1"/>
</dbReference>
<sequence length="466" mass="52072">MHAHTRPVVLDYTLEDLYSLDGGKASDVVLAFAFPIPRVQAASSLPLSKGFTYQSPLAEYPCKQDLAKKLLQGIPQRYGFISGKMPLVLFELDLDDHEKNAQDPPVKLRAHHIDTMEVYKQLSPDQQPKVIFARSPADVVLPPNVRLAVLSPVDCLAHLPHVVDTEAHYNLLSKRGLAYSGLPTPPSVVIDSHLLPSQVHDSCLVDAEAQRMLRTVHEKDLPFIVKVPQSISGQGTFILRTESDRQDAIAVLREELREMIQEVHPTNQHLSPCSLIIQDFLEGETMALSLFVTCKGRGIFIGYTKQLFNDNDLWVGGCISYPEQPQREQEYAEFTDQLAHFLYSKGYYGPAGVDFMIGPDGRFLVLDMNIRVTGTYHLGCLRGHFMQRGFSEATMLYPVYIGCAKDEFRDFFRNEFKDGSMILSSWTTNPHPKPHSVSITIAGVDRVALSSLIDKVNAFSASVTRG</sequence>
<dbReference type="OrthoDB" id="5946236at2759"/>
<name>A0A5N7DEU5_9EURO</name>
<keyword evidence="1" id="KW-0547">Nucleotide-binding</keyword>
<dbReference type="InterPro" id="IPR011761">
    <property type="entry name" value="ATP-grasp"/>
</dbReference>
<proteinExistence type="predicted"/>